<dbReference type="GeneID" id="54116242"/>
<evidence type="ECO:0000259" key="8">
    <source>
        <dbReference type="Pfam" id="PF00361"/>
    </source>
</evidence>
<evidence type="ECO:0000313" key="9">
    <source>
        <dbReference type="EMBL" id="QII41621.1"/>
    </source>
</evidence>
<gene>
    <name evidence="9" type="primary">nad2</name>
</gene>
<keyword evidence="2 7" id="KW-0812">Transmembrane</keyword>
<evidence type="ECO:0000256" key="1">
    <source>
        <dbReference type="ARBA" id="ARBA00004141"/>
    </source>
</evidence>
<feature type="transmembrane region" description="Helical" evidence="7">
    <location>
        <begin position="228"/>
        <end position="247"/>
    </location>
</feature>
<organism evidence="9">
    <name type="scientific">Jenufa perforata</name>
    <dbReference type="NCBI Taxonomy" id="993091"/>
    <lineage>
        <taxon>Eukaryota</taxon>
        <taxon>Viridiplantae</taxon>
        <taxon>Chlorophyta</taxon>
        <taxon>core chlorophytes</taxon>
        <taxon>Chlorophyceae</taxon>
        <taxon>Jenufa</taxon>
    </lineage>
</organism>
<feature type="transmembrane region" description="Helical" evidence="7">
    <location>
        <begin position="100"/>
        <end position="120"/>
    </location>
</feature>
<protein>
    <submittedName>
        <fullName evidence="9">NADH dehydrogenase subunit 2</fullName>
    </submittedName>
</protein>
<feature type="transmembrane region" description="Helical" evidence="7">
    <location>
        <begin position="321"/>
        <end position="339"/>
    </location>
</feature>
<evidence type="ECO:0000256" key="7">
    <source>
        <dbReference type="SAM" id="Phobius"/>
    </source>
</evidence>
<accession>A0A6G7IU11</accession>
<dbReference type="Pfam" id="PF00361">
    <property type="entry name" value="Proton_antipo_M"/>
    <property type="match status" value="1"/>
</dbReference>
<dbReference type="InterPro" id="IPR001750">
    <property type="entry name" value="ND/Mrp_TM"/>
</dbReference>
<dbReference type="PANTHER" id="PTHR22773">
    <property type="entry name" value="NADH DEHYDROGENASE"/>
    <property type="match status" value="1"/>
</dbReference>
<geneLocation type="mitochondrion" evidence="9"/>
<comment type="subcellular location">
    <subcellularLocation>
        <location evidence="1">Membrane</location>
        <topology evidence="1">Multi-pass membrane protein</topology>
    </subcellularLocation>
</comment>
<dbReference type="GO" id="GO:0016020">
    <property type="term" value="C:membrane"/>
    <property type="evidence" value="ECO:0007669"/>
    <property type="project" value="UniProtKB-SubCell"/>
</dbReference>
<proteinExistence type="predicted"/>
<sequence length="504" mass="56914">MHSESLIFAFWAPELQALLGLLSLLIYFIYFESQIYNEKLTLIRPIVNSTQTGVGPRLIGKHHLIWCIVWCLLAAFTFYSKPFDILYASGLFLSNQLNQFLDVFLFLYAALCLLLSSNWLKYASINCIEYGIFITLILLGQHFILMSTDLMSFYLSLEIQSFSFVILCSLNTKSLYSVEAGMKYFLLSAFSSCFLLLGICFIYSTAGVTQCNNIADLLNQSTCLQENLLFKTGVWLVSLTLLWKLAAAPFHLWAADVYAGVWSSVTLLISTLPKWAIFGFWVQQWHVIFSFCYPSLLMGFSGLCLILGALGALGQVNMKRLLAYSSVANIGFLLMPLCGTNQSYAALWTHMIIYFVTSLTIWGLLMSPFYRSSRLSTPQWTWDFGVVFQTQPMLASALVIAMISLAGLPPIAGFLGKWMIFWSAVNSSQYVILAFALLSTLISSIYYLRLIRIAYVDKPLNWSYFGEINSWSAYILCLSLAFLCVTLFYSSPLVLMTQYLSLLV</sequence>
<keyword evidence="4 7" id="KW-1133">Transmembrane helix</keyword>
<feature type="transmembrane region" description="Helical" evidence="7">
    <location>
        <begin position="288"/>
        <end position="314"/>
    </location>
</feature>
<name>A0A6G7IU11_9CHLO</name>
<feature type="transmembrane region" description="Helical" evidence="7">
    <location>
        <begin position="428"/>
        <end position="450"/>
    </location>
</feature>
<dbReference type="EMBL" id="MN933931">
    <property type="protein sequence ID" value="QII41621.1"/>
    <property type="molecule type" value="Genomic_DNA"/>
</dbReference>
<feature type="domain" description="NADH:quinone oxidoreductase/Mrp antiporter transmembrane" evidence="8">
    <location>
        <begin position="147"/>
        <end position="443"/>
    </location>
</feature>
<reference evidence="9" key="1">
    <citation type="submission" date="2020-01" db="EMBL/GenBank/DDBJ databases">
        <title>Complete mitogenomes of the chlorophycean green algae Jenufa minuta and Jenufa perforata.</title>
        <authorList>
            <person name="Turmel M."/>
            <person name="Otis C."/>
            <person name="Vincent A."/>
            <person name="Lemieux C."/>
        </authorList>
    </citation>
    <scope>NUCLEOTIDE SEQUENCE</scope>
</reference>
<keyword evidence="9" id="KW-0496">Mitochondrion</keyword>
<feature type="transmembrane region" description="Helical" evidence="7">
    <location>
        <begin position="259"/>
        <end position="282"/>
    </location>
</feature>
<evidence type="ECO:0000256" key="5">
    <source>
        <dbReference type="ARBA" id="ARBA00023027"/>
    </source>
</evidence>
<keyword evidence="5" id="KW-0520">NAD</keyword>
<keyword evidence="6 7" id="KW-0472">Membrane</keyword>
<feature type="transmembrane region" description="Helical" evidence="7">
    <location>
        <begin position="184"/>
        <end position="208"/>
    </location>
</feature>
<evidence type="ECO:0000256" key="6">
    <source>
        <dbReference type="ARBA" id="ARBA00023136"/>
    </source>
</evidence>
<evidence type="ECO:0000256" key="3">
    <source>
        <dbReference type="ARBA" id="ARBA00022967"/>
    </source>
</evidence>
<dbReference type="AlphaFoldDB" id="A0A6G7IU11"/>
<feature type="transmembrane region" description="Helical" evidence="7">
    <location>
        <begin position="127"/>
        <end position="145"/>
    </location>
</feature>
<feature type="transmembrane region" description="Helical" evidence="7">
    <location>
        <begin position="151"/>
        <end position="172"/>
    </location>
</feature>
<feature type="transmembrane region" description="Helical" evidence="7">
    <location>
        <begin position="386"/>
        <end position="408"/>
    </location>
</feature>
<feature type="transmembrane region" description="Helical" evidence="7">
    <location>
        <begin position="345"/>
        <end position="365"/>
    </location>
</feature>
<feature type="transmembrane region" description="Helical" evidence="7">
    <location>
        <begin position="63"/>
        <end position="80"/>
    </location>
</feature>
<evidence type="ECO:0000256" key="2">
    <source>
        <dbReference type="ARBA" id="ARBA00022692"/>
    </source>
</evidence>
<keyword evidence="3" id="KW-1278">Translocase</keyword>
<feature type="transmembrane region" description="Helical" evidence="7">
    <location>
        <begin position="471"/>
        <end position="490"/>
    </location>
</feature>
<evidence type="ECO:0000256" key="4">
    <source>
        <dbReference type="ARBA" id="ARBA00022989"/>
    </source>
</evidence>
<dbReference type="RefSeq" id="YP_009746603.1">
    <property type="nucleotide sequence ID" value="NC_046779.1"/>
</dbReference>
<feature type="transmembrane region" description="Helical" evidence="7">
    <location>
        <begin position="6"/>
        <end position="30"/>
    </location>
</feature>